<dbReference type="EMBL" id="CAJVCH010078085">
    <property type="protein sequence ID" value="CAG7721275.1"/>
    <property type="molecule type" value="Genomic_DNA"/>
</dbReference>
<keyword evidence="2" id="KW-1185">Reference proteome</keyword>
<protein>
    <submittedName>
        <fullName evidence="1">Uncharacterized protein</fullName>
    </submittedName>
</protein>
<comment type="caution">
    <text evidence="1">The sequence shown here is derived from an EMBL/GenBank/DDBJ whole genome shotgun (WGS) entry which is preliminary data.</text>
</comment>
<sequence>MTDEVASEFNWAGHNGKISFRNYELCTIITNAVHFHFGKSKGTVHAIQDSIKLWLKAAPQRLKRGRSKE</sequence>
<dbReference type="Proteomes" id="UP000708208">
    <property type="component" value="Unassembled WGS sequence"/>
</dbReference>
<dbReference type="AlphaFoldDB" id="A0A8J2P0L8"/>
<evidence type="ECO:0000313" key="2">
    <source>
        <dbReference type="Proteomes" id="UP000708208"/>
    </source>
</evidence>
<feature type="non-terminal residue" evidence="1">
    <location>
        <position position="69"/>
    </location>
</feature>
<accession>A0A8J2P0L8</accession>
<gene>
    <name evidence="1" type="ORF">AFUS01_LOCUS10500</name>
</gene>
<dbReference type="OrthoDB" id="6776294at2759"/>
<name>A0A8J2P0L8_9HEXA</name>
<reference evidence="1" key="1">
    <citation type="submission" date="2021-06" db="EMBL/GenBank/DDBJ databases">
        <authorList>
            <person name="Hodson N. C."/>
            <person name="Mongue J. A."/>
            <person name="Jaron S. K."/>
        </authorList>
    </citation>
    <scope>NUCLEOTIDE SEQUENCE</scope>
</reference>
<proteinExistence type="predicted"/>
<organism evidence="1 2">
    <name type="scientific">Allacma fusca</name>
    <dbReference type="NCBI Taxonomy" id="39272"/>
    <lineage>
        <taxon>Eukaryota</taxon>
        <taxon>Metazoa</taxon>
        <taxon>Ecdysozoa</taxon>
        <taxon>Arthropoda</taxon>
        <taxon>Hexapoda</taxon>
        <taxon>Collembola</taxon>
        <taxon>Symphypleona</taxon>
        <taxon>Sminthuridae</taxon>
        <taxon>Allacma</taxon>
    </lineage>
</organism>
<evidence type="ECO:0000313" key="1">
    <source>
        <dbReference type="EMBL" id="CAG7721275.1"/>
    </source>
</evidence>